<feature type="region of interest" description="Disordered" evidence="1">
    <location>
        <begin position="221"/>
        <end position="258"/>
    </location>
</feature>
<proteinExistence type="predicted"/>
<dbReference type="Proteomes" id="UP001175228">
    <property type="component" value="Unassembled WGS sequence"/>
</dbReference>
<evidence type="ECO:0000256" key="1">
    <source>
        <dbReference type="SAM" id="MobiDB-lite"/>
    </source>
</evidence>
<name>A0AA39Q3M3_9AGAR</name>
<comment type="caution">
    <text evidence="2">The sequence shown here is derived from an EMBL/GenBank/DDBJ whole genome shotgun (WGS) entry which is preliminary data.</text>
</comment>
<protein>
    <submittedName>
        <fullName evidence="2">Uncharacterized protein</fullName>
    </submittedName>
</protein>
<dbReference type="EMBL" id="JAUEPU010000021">
    <property type="protein sequence ID" value="KAK0494213.1"/>
    <property type="molecule type" value="Genomic_DNA"/>
</dbReference>
<feature type="compositionally biased region" description="Low complexity" evidence="1">
    <location>
        <begin position="241"/>
        <end position="250"/>
    </location>
</feature>
<accession>A0AA39Q3M3</accession>
<feature type="region of interest" description="Disordered" evidence="1">
    <location>
        <begin position="1"/>
        <end position="84"/>
    </location>
</feature>
<reference evidence="2" key="1">
    <citation type="submission" date="2023-06" db="EMBL/GenBank/DDBJ databases">
        <authorList>
            <consortium name="Lawrence Berkeley National Laboratory"/>
            <person name="Ahrendt S."/>
            <person name="Sahu N."/>
            <person name="Indic B."/>
            <person name="Wong-Bajracharya J."/>
            <person name="Merenyi Z."/>
            <person name="Ke H.-M."/>
            <person name="Monk M."/>
            <person name="Kocsube S."/>
            <person name="Drula E."/>
            <person name="Lipzen A."/>
            <person name="Balint B."/>
            <person name="Henrissat B."/>
            <person name="Andreopoulos B."/>
            <person name="Martin F.M."/>
            <person name="Harder C.B."/>
            <person name="Rigling D."/>
            <person name="Ford K.L."/>
            <person name="Foster G.D."/>
            <person name="Pangilinan J."/>
            <person name="Papanicolaou A."/>
            <person name="Barry K."/>
            <person name="LaButti K."/>
            <person name="Viragh M."/>
            <person name="Koriabine M."/>
            <person name="Yan M."/>
            <person name="Riley R."/>
            <person name="Champramary S."/>
            <person name="Plett K.L."/>
            <person name="Tsai I.J."/>
            <person name="Slot J."/>
            <person name="Sipos G."/>
            <person name="Plett J."/>
            <person name="Nagy L.G."/>
            <person name="Grigoriev I.V."/>
        </authorList>
    </citation>
    <scope>NUCLEOTIDE SEQUENCE</scope>
    <source>
        <strain evidence="2">HWK02</strain>
    </source>
</reference>
<evidence type="ECO:0000313" key="2">
    <source>
        <dbReference type="EMBL" id="KAK0494213.1"/>
    </source>
</evidence>
<keyword evidence="3" id="KW-1185">Reference proteome</keyword>
<sequence length="439" mass="49653">MDGEDDSEGGNTFISRPVTPIRDRLQPFQNTEKTPRANRGHANKRFATADHEGRPTATTAARGTSLMPSNISTGDKRGRQDDEDVFQGTTNDWANEVERDVGERSIALLREQIEDTIAAARHFASNRGRADEGDLAELAQTLIAELTTFVSPEKALSTEVMIQRVYSKQEKMERKTEVFESMQAELDKRERKSNERQMEEVRTSIHIPDYAAVTASLPRGGHMTQAPAHQAPAKGTRLNRPHPQTTTTTPLPNPNRAYNPCRMVVRAPELPIDYVRLRPEEVATRVNEELGKHSATKDFVVVHVRFNVNNSCILNLRSDQRAADLEPYAIMFKHVVFPGHEDVEAYPDEKWYSVHICGVRTGIIDGPDGDGIRTANEVRRELMAKNPDLRGRTIRGLRWVRPEGKLLEEAKYALSVVALFEKEEDARYMTEERRNVSLY</sequence>
<dbReference type="AlphaFoldDB" id="A0AA39Q3M3"/>
<evidence type="ECO:0000313" key="3">
    <source>
        <dbReference type="Proteomes" id="UP001175228"/>
    </source>
</evidence>
<gene>
    <name evidence="2" type="ORF">EDD18DRAFT_364324</name>
</gene>
<organism evidence="2 3">
    <name type="scientific">Armillaria luteobubalina</name>
    <dbReference type="NCBI Taxonomy" id="153913"/>
    <lineage>
        <taxon>Eukaryota</taxon>
        <taxon>Fungi</taxon>
        <taxon>Dikarya</taxon>
        <taxon>Basidiomycota</taxon>
        <taxon>Agaricomycotina</taxon>
        <taxon>Agaricomycetes</taxon>
        <taxon>Agaricomycetidae</taxon>
        <taxon>Agaricales</taxon>
        <taxon>Marasmiineae</taxon>
        <taxon>Physalacriaceae</taxon>
        <taxon>Armillaria</taxon>
    </lineage>
</organism>